<comment type="caution">
    <text evidence="1">The sequence shown here is derived from an EMBL/GenBank/DDBJ whole genome shotgun (WGS) entry which is preliminary data.</text>
</comment>
<organism evidence="1">
    <name type="scientific">candidate division WOR-3 bacterium</name>
    <dbReference type="NCBI Taxonomy" id="2052148"/>
    <lineage>
        <taxon>Bacteria</taxon>
        <taxon>Bacteria division WOR-3</taxon>
    </lineage>
</organism>
<gene>
    <name evidence="1" type="primary">lptC</name>
    <name evidence="1" type="ORF">ENU72_03050</name>
</gene>
<accession>A0A7V4E2B5</accession>
<sequence length="165" mass="19014">MEKSKKIILIFLLIFGFCKKSEVKKKEEKLSGFEKIHLIESRGETKSFELFAKNVVDEEDSVFLYDFKVIFYDSQGVKTGELTGDSGWINKKNLNILARKNVILKHERESLFTEEIVWIDSLKIAKSDKDVIFYHENNVTYGKGFITGKNLKEIIIRGRVKGGGE</sequence>
<dbReference type="InterPro" id="IPR026265">
    <property type="entry name" value="LptC"/>
</dbReference>
<dbReference type="EMBL" id="DTDP01000138">
    <property type="protein sequence ID" value="HGK53983.1"/>
    <property type="molecule type" value="Genomic_DNA"/>
</dbReference>
<name>A0A7V4E2B5_UNCW3</name>
<dbReference type="Gene3D" id="2.60.450.10">
    <property type="entry name" value="Lipopolysaccharide (LPS) transport protein A like domain"/>
    <property type="match status" value="1"/>
</dbReference>
<dbReference type="Pfam" id="PF06835">
    <property type="entry name" value="LptC"/>
    <property type="match status" value="1"/>
</dbReference>
<proteinExistence type="predicted"/>
<protein>
    <submittedName>
        <fullName evidence="1">LPS export ABC transporter periplasmic protein LptC</fullName>
    </submittedName>
</protein>
<dbReference type="NCBIfam" id="TIGR04409">
    <property type="entry name" value="LptC_YrbK"/>
    <property type="match status" value="1"/>
</dbReference>
<dbReference type="InterPro" id="IPR010664">
    <property type="entry name" value="LipoPS_assembly_LptC-rel"/>
</dbReference>
<dbReference type="GO" id="GO:0005886">
    <property type="term" value="C:plasma membrane"/>
    <property type="evidence" value="ECO:0007669"/>
    <property type="project" value="InterPro"/>
</dbReference>
<dbReference type="GO" id="GO:0015221">
    <property type="term" value="F:lipopolysaccharide transmembrane transporter activity"/>
    <property type="evidence" value="ECO:0007669"/>
    <property type="project" value="InterPro"/>
</dbReference>
<dbReference type="AlphaFoldDB" id="A0A7V4E2B5"/>
<evidence type="ECO:0000313" key="1">
    <source>
        <dbReference type="EMBL" id="HGK53983.1"/>
    </source>
</evidence>
<reference evidence="1" key="1">
    <citation type="journal article" date="2020" name="mSystems">
        <title>Genome- and Community-Level Interaction Insights into Carbon Utilization and Element Cycling Functions of Hydrothermarchaeota in Hydrothermal Sediment.</title>
        <authorList>
            <person name="Zhou Z."/>
            <person name="Liu Y."/>
            <person name="Xu W."/>
            <person name="Pan J."/>
            <person name="Luo Z.H."/>
            <person name="Li M."/>
        </authorList>
    </citation>
    <scope>NUCLEOTIDE SEQUENCE [LARGE SCALE GENOMIC DNA]</scope>
    <source>
        <strain evidence="1">SpSt-695</strain>
    </source>
</reference>